<feature type="non-terminal residue" evidence="2">
    <location>
        <position position="1"/>
    </location>
</feature>
<sequence length="130" mass="14639">AVLVTEPPTPRPTIQGEEGLCACGCTDNATTTPSTSTERRKYLDKRQREVWRTLHLDMKALSTRMRRRTSAEDGRRSAQSVGYAGVIMLALMFGSVLISDVTSLWLNSKRKKKYTPTSKRHCANESHRQV</sequence>
<keyword evidence="1" id="KW-1133">Transmembrane helix</keyword>
<feature type="transmembrane region" description="Helical" evidence="1">
    <location>
        <begin position="83"/>
        <end position="106"/>
    </location>
</feature>
<evidence type="ECO:0000313" key="2">
    <source>
        <dbReference type="EMBL" id="RUS77938.1"/>
    </source>
</evidence>
<dbReference type="OrthoDB" id="6157674at2759"/>
<comment type="caution">
    <text evidence="2">The sequence shown here is derived from an EMBL/GenBank/DDBJ whole genome shotgun (WGS) entry which is preliminary data.</text>
</comment>
<gene>
    <name evidence="2" type="ORF">EGW08_014312</name>
</gene>
<dbReference type="STRING" id="188477.A0A3S0ZFW1"/>
<keyword evidence="3" id="KW-1185">Reference proteome</keyword>
<dbReference type="AlphaFoldDB" id="A0A3S0ZFW1"/>
<keyword evidence="1" id="KW-0812">Transmembrane</keyword>
<dbReference type="EMBL" id="RQTK01000542">
    <property type="protein sequence ID" value="RUS77938.1"/>
    <property type="molecule type" value="Genomic_DNA"/>
</dbReference>
<evidence type="ECO:0000256" key="1">
    <source>
        <dbReference type="SAM" id="Phobius"/>
    </source>
</evidence>
<dbReference type="Proteomes" id="UP000271974">
    <property type="component" value="Unassembled WGS sequence"/>
</dbReference>
<name>A0A3S0ZFW1_ELYCH</name>
<proteinExistence type="predicted"/>
<protein>
    <submittedName>
        <fullName evidence="2">Uncharacterized protein</fullName>
    </submittedName>
</protein>
<keyword evidence="1" id="KW-0472">Membrane</keyword>
<accession>A0A3S0ZFW1</accession>
<evidence type="ECO:0000313" key="3">
    <source>
        <dbReference type="Proteomes" id="UP000271974"/>
    </source>
</evidence>
<reference evidence="2 3" key="1">
    <citation type="submission" date="2019-01" db="EMBL/GenBank/DDBJ databases">
        <title>A draft genome assembly of the solar-powered sea slug Elysia chlorotica.</title>
        <authorList>
            <person name="Cai H."/>
            <person name="Li Q."/>
            <person name="Fang X."/>
            <person name="Li J."/>
            <person name="Curtis N.E."/>
            <person name="Altenburger A."/>
            <person name="Shibata T."/>
            <person name="Feng M."/>
            <person name="Maeda T."/>
            <person name="Schwartz J.A."/>
            <person name="Shigenobu S."/>
            <person name="Lundholm N."/>
            <person name="Nishiyama T."/>
            <person name="Yang H."/>
            <person name="Hasebe M."/>
            <person name="Li S."/>
            <person name="Pierce S.K."/>
            <person name="Wang J."/>
        </authorList>
    </citation>
    <scope>NUCLEOTIDE SEQUENCE [LARGE SCALE GENOMIC DNA]</scope>
    <source>
        <strain evidence="2">EC2010</strain>
        <tissue evidence="2">Whole organism of an adult</tissue>
    </source>
</reference>
<organism evidence="2 3">
    <name type="scientific">Elysia chlorotica</name>
    <name type="common">Eastern emerald elysia</name>
    <name type="synonym">Sea slug</name>
    <dbReference type="NCBI Taxonomy" id="188477"/>
    <lineage>
        <taxon>Eukaryota</taxon>
        <taxon>Metazoa</taxon>
        <taxon>Spiralia</taxon>
        <taxon>Lophotrochozoa</taxon>
        <taxon>Mollusca</taxon>
        <taxon>Gastropoda</taxon>
        <taxon>Heterobranchia</taxon>
        <taxon>Euthyneura</taxon>
        <taxon>Panpulmonata</taxon>
        <taxon>Sacoglossa</taxon>
        <taxon>Placobranchoidea</taxon>
        <taxon>Plakobranchidae</taxon>
        <taxon>Elysia</taxon>
    </lineage>
</organism>